<evidence type="ECO:0000313" key="4">
    <source>
        <dbReference type="Proteomes" id="UP000071979"/>
    </source>
</evidence>
<dbReference type="Proteomes" id="UP000071979">
    <property type="component" value="Unassembled WGS sequence"/>
</dbReference>
<name>A0A8E1RUS8_9GAMM</name>
<gene>
    <name evidence="3" type="ORF">SA3R_21550</name>
</gene>
<dbReference type="GO" id="GO:0043709">
    <property type="term" value="P:cell adhesion involved in single-species biofilm formation"/>
    <property type="evidence" value="ECO:0007669"/>
    <property type="project" value="TreeGrafter"/>
</dbReference>
<comment type="caution">
    <text evidence="3">The sequence shown here is derived from an EMBL/GenBank/DDBJ whole genome shotgun (WGS) entry which is preliminary data.</text>
</comment>
<feature type="signal peptide" evidence="1">
    <location>
        <begin position="1"/>
        <end position="23"/>
    </location>
</feature>
<dbReference type="Gene3D" id="2.60.40.1090">
    <property type="entry name" value="Fimbrial-type adhesion domain"/>
    <property type="match status" value="1"/>
</dbReference>
<dbReference type="GO" id="GO:0009289">
    <property type="term" value="C:pilus"/>
    <property type="evidence" value="ECO:0007669"/>
    <property type="project" value="InterPro"/>
</dbReference>
<dbReference type="InterPro" id="IPR008966">
    <property type="entry name" value="Adhesion_dom_sf"/>
</dbReference>
<dbReference type="PANTHER" id="PTHR33420">
    <property type="entry name" value="FIMBRIAL SUBUNIT ELFA-RELATED"/>
    <property type="match status" value="1"/>
</dbReference>
<dbReference type="RefSeq" id="WP_058776463.1">
    <property type="nucleotide sequence ID" value="NZ_LDSA01000047.1"/>
</dbReference>
<protein>
    <recommendedName>
        <fullName evidence="2">Fimbrial-type adhesion domain-containing protein</fullName>
    </recommendedName>
</protein>
<dbReference type="AlphaFoldDB" id="A0A8E1RUS8"/>
<proteinExistence type="predicted"/>
<accession>A0A8E1RUS8</accession>
<dbReference type="InterPro" id="IPR036937">
    <property type="entry name" value="Adhesion_dom_fimbrial_sf"/>
</dbReference>
<evidence type="ECO:0000256" key="1">
    <source>
        <dbReference type="SAM" id="SignalP"/>
    </source>
</evidence>
<keyword evidence="1" id="KW-0732">Signal</keyword>
<dbReference type="InterPro" id="IPR050263">
    <property type="entry name" value="Bact_Fimbrial_Adh_Pro"/>
</dbReference>
<reference evidence="3 4" key="1">
    <citation type="journal article" date="2016" name="Front. Microbiol.">
        <title>Genomic Resource of Rice Seed Associated Bacteria.</title>
        <authorList>
            <person name="Midha S."/>
            <person name="Bansal K."/>
            <person name="Sharma S."/>
            <person name="Kumar N."/>
            <person name="Patil P.P."/>
            <person name="Chaudhry V."/>
            <person name="Patil P.B."/>
        </authorList>
    </citation>
    <scope>NUCLEOTIDE SEQUENCE [LARGE SCALE GENOMIC DNA]</scope>
    <source>
        <strain evidence="3 4">SA3</strain>
    </source>
</reference>
<dbReference type="Pfam" id="PF00419">
    <property type="entry name" value="Fimbrial"/>
    <property type="match status" value="1"/>
</dbReference>
<dbReference type="EMBL" id="LDSE01000049">
    <property type="protein sequence ID" value="KTS65120.1"/>
    <property type="molecule type" value="Genomic_DNA"/>
</dbReference>
<feature type="chain" id="PRO_5034569644" description="Fimbrial-type adhesion domain-containing protein" evidence="1">
    <location>
        <begin position="24"/>
        <end position="188"/>
    </location>
</feature>
<dbReference type="SUPFAM" id="SSF49401">
    <property type="entry name" value="Bacterial adhesins"/>
    <property type="match status" value="1"/>
</dbReference>
<dbReference type="PANTHER" id="PTHR33420:SF10">
    <property type="entry name" value="FIMBRIAE MAJOR SUBUNIT"/>
    <property type="match status" value="1"/>
</dbReference>
<evidence type="ECO:0000259" key="2">
    <source>
        <dbReference type="Pfam" id="PF00419"/>
    </source>
</evidence>
<organism evidence="3 4">
    <name type="scientific">Pantoea dispersa</name>
    <dbReference type="NCBI Taxonomy" id="59814"/>
    <lineage>
        <taxon>Bacteria</taxon>
        <taxon>Pseudomonadati</taxon>
        <taxon>Pseudomonadota</taxon>
        <taxon>Gammaproteobacteria</taxon>
        <taxon>Enterobacterales</taxon>
        <taxon>Erwiniaceae</taxon>
        <taxon>Pantoea</taxon>
    </lineage>
</organism>
<dbReference type="InterPro" id="IPR000259">
    <property type="entry name" value="Adhesion_dom_fimbrial"/>
</dbReference>
<feature type="domain" description="Fimbrial-type adhesion" evidence="2">
    <location>
        <begin position="28"/>
        <end position="187"/>
    </location>
</feature>
<evidence type="ECO:0000313" key="3">
    <source>
        <dbReference type="EMBL" id="KTS65120.1"/>
    </source>
</evidence>
<sequence length="188" mass="19047">MNRKSAFKASLLAASMMSAHVFAASTVTFQGEVATQTCSISINSTTNAVVLMPTIPLSDLYTASTTTTAVGNSAGLTPFTISVTGCTPSNSAVTMYPEFLGTSVDTSTYALGNTASSDAATGVGIALYSDSTGMNQINLNGVTRGAAMTLAANSTSATVTYSAKYMATSATTTAGRVTGVAQYTLSYL</sequence>